<protein>
    <recommendedName>
        <fullName evidence="3">Type I phosphodiesterase / nucleotide pyrophosphatase</fullName>
    </recommendedName>
</protein>
<evidence type="ECO:0000313" key="1">
    <source>
        <dbReference type="EMBL" id="AQZ51040.1"/>
    </source>
</evidence>
<dbReference type="eggNOG" id="COG3379">
    <property type="taxonomic scope" value="Bacteria"/>
</dbReference>
<dbReference type="EMBL" id="CP020330">
    <property type="protein sequence ID" value="AQZ51040.1"/>
    <property type="molecule type" value="Genomic_DNA"/>
</dbReference>
<dbReference type="RefSeq" id="WP_018066153.1">
    <property type="nucleotide sequence ID" value="NZ_AQWH01000020.1"/>
</dbReference>
<proteinExistence type="predicted"/>
<dbReference type="Proteomes" id="UP000191135">
    <property type="component" value="Chromosome"/>
</dbReference>
<name>A0A1U9Z071_9HYPH</name>
<keyword evidence="2" id="KW-1185">Reference proteome</keyword>
<dbReference type="OrthoDB" id="8477749at2"/>
<evidence type="ECO:0008006" key="3">
    <source>
        <dbReference type="Google" id="ProtNLM"/>
    </source>
</evidence>
<sequence length="476" mass="52608">MKTLVYGFDGMSLAILNAISPEFSGYLATLKVHDITDDTLGRGWTKINSGQPPQITNAYFQMPVADGSYKIDKNYNLTTPGAESDGRFEYLWDVAERLGVRSVFVNMPTTSPAPSKGAAFVSGIGGGRYPQDGLDTDLYYPGDIGPLINSEYRLDIRLNKKYPSLEGFCAELNAIHEAQSAFLIKLCETKDADFGFYVNKLTVEILNLALFDVLTPEQSDPKVRAALEAHFRSVFADFKAMVERLAPERIIMVSDHGTAPYKYDFNVDLILERLGFLSFVQDGSRKKIRTLIARHMPKAMKSRVKASLNLQNKRHPLRTPTSDSLAFGTVFDTGNFCGIYLNDDRFGGKVRRSDTETVNRICAALNETPEFRVLDLVAEPYEPRSIASPYAAGSPDIRIRKPDEVFCQAQGRPRTILGISPTYGPITPDISGYTYPNSGVKSSKALLASNFEATVKPSSLCDAYTMIVQAMEAGLE</sequence>
<evidence type="ECO:0000313" key="2">
    <source>
        <dbReference type="Proteomes" id="UP000191135"/>
    </source>
</evidence>
<dbReference type="KEGG" id="mmed:Mame_01693"/>
<accession>A0A1U9Z071</accession>
<dbReference type="AlphaFoldDB" id="A0A1U9Z071"/>
<organism evidence="1 2">
    <name type="scientific">Martelella mediterranea DSM 17316</name>
    <dbReference type="NCBI Taxonomy" id="1122214"/>
    <lineage>
        <taxon>Bacteria</taxon>
        <taxon>Pseudomonadati</taxon>
        <taxon>Pseudomonadota</taxon>
        <taxon>Alphaproteobacteria</taxon>
        <taxon>Hyphomicrobiales</taxon>
        <taxon>Aurantimonadaceae</taxon>
        <taxon>Martelella</taxon>
    </lineage>
</organism>
<dbReference type="STRING" id="1122214.Mame_01693"/>
<gene>
    <name evidence="1" type="ORF">Mame_01693</name>
</gene>
<reference evidence="1 2" key="1">
    <citation type="submission" date="2017-03" db="EMBL/GenBank/DDBJ databases">
        <title>Foreign affairs: Plasmid Transfer between Roseobacters and Rhizobia.</title>
        <authorList>
            <person name="Bartling P."/>
            <person name="Bunk B."/>
            <person name="Overmann J."/>
            <person name="Brinkmann H."/>
            <person name="Petersen J."/>
        </authorList>
    </citation>
    <scope>NUCLEOTIDE SEQUENCE [LARGE SCALE GENOMIC DNA]</scope>
    <source>
        <strain evidence="1 2">MACL11</strain>
    </source>
</reference>